<keyword evidence="3" id="KW-1185">Reference proteome</keyword>
<evidence type="ECO:0008006" key="4">
    <source>
        <dbReference type="Google" id="ProtNLM"/>
    </source>
</evidence>
<feature type="region of interest" description="Disordered" evidence="1">
    <location>
        <begin position="394"/>
        <end position="422"/>
    </location>
</feature>
<sequence>MLPAGEETGDSLLSQTPRSDDSSVLTETFLDERKARMIDRIVLEVTKRIKAIFFQVRGGIHPTATCPGQNGASALSEGSKMTTLGVSNDRKRNRDDRDAGDSNDDEEETGNPKSKDPVNSKEENAGYACPYFKYNPAMYKRARNCPGPGWPSVRRVKEHLYRRHRQPRYRCGRCWQPFKDEVGYLDHQRLPEPCSLRDMEHVEGFDAAQERSLRSRKRTKGQTELSETEKWREMYKILFPHVDYDDIPSPFYEYGELMSSMKANGPQSNSGDRLRECEEFLLREVPLRLRQALCLEAERNFSIVEETLRREASSCVSTLISQVFQEFRSQSSTAAQPRQATAVEPGVQTNSATGEEDALGELDFGLFNMDPFALIGNEEYRYDGDALLENLMQPTDETESGKKLSDSGYESGTPEVQRQGLL</sequence>
<evidence type="ECO:0000313" key="2">
    <source>
        <dbReference type="EMBL" id="GAB1316411.1"/>
    </source>
</evidence>
<gene>
    <name evidence="2" type="ORF">MFIFM68171_06621</name>
</gene>
<dbReference type="EMBL" id="BAAFSV010000003">
    <property type="protein sequence ID" value="GAB1316411.1"/>
    <property type="molecule type" value="Genomic_DNA"/>
</dbReference>
<comment type="caution">
    <text evidence="2">The sequence shown here is derived from an EMBL/GenBank/DDBJ whole genome shotgun (WGS) entry which is preliminary data.</text>
</comment>
<feature type="region of interest" description="Disordered" evidence="1">
    <location>
        <begin position="60"/>
        <end position="122"/>
    </location>
</feature>
<dbReference type="PANTHER" id="PTHR38166">
    <property type="entry name" value="C2H2-TYPE DOMAIN-CONTAINING PROTEIN-RELATED"/>
    <property type="match status" value="1"/>
</dbReference>
<dbReference type="Proteomes" id="UP001628179">
    <property type="component" value="Unassembled WGS sequence"/>
</dbReference>
<proteinExistence type="predicted"/>
<feature type="compositionally biased region" description="Basic and acidic residues" evidence="1">
    <location>
        <begin position="113"/>
        <end position="122"/>
    </location>
</feature>
<accession>A0ABQ0GF63</accession>
<feature type="compositionally biased region" description="Basic and acidic residues" evidence="1">
    <location>
        <begin position="88"/>
        <end position="100"/>
    </location>
</feature>
<name>A0ABQ0GF63_9PEZI</name>
<reference evidence="2 3" key="1">
    <citation type="submission" date="2024-09" db="EMBL/GenBank/DDBJ databases">
        <title>Itraconazole resistance in Madurella fahalii resulting from another homologue of gene encoding cytochrome P450 14-alpha sterol demethylase (CYP51).</title>
        <authorList>
            <person name="Yoshioka I."/>
            <person name="Fahal A.H."/>
            <person name="Kaneko S."/>
            <person name="Yaguchi T."/>
        </authorList>
    </citation>
    <scope>NUCLEOTIDE SEQUENCE [LARGE SCALE GENOMIC DNA]</scope>
    <source>
        <strain evidence="2 3">IFM 68171</strain>
    </source>
</reference>
<protein>
    <recommendedName>
        <fullName evidence="4">C2H2-type domain-containing protein</fullName>
    </recommendedName>
</protein>
<dbReference type="GeneID" id="98177364"/>
<feature type="region of interest" description="Disordered" evidence="1">
    <location>
        <begin position="1"/>
        <end position="25"/>
    </location>
</feature>
<organism evidence="2 3">
    <name type="scientific">Madurella fahalii</name>
    <dbReference type="NCBI Taxonomy" id="1157608"/>
    <lineage>
        <taxon>Eukaryota</taxon>
        <taxon>Fungi</taxon>
        <taxon>Dikarya</taxon>
        <taxon>Ascomycota</taxon>
        <taxon>Pezizomycotina</taxon>
        <taxon>Sordariomycetes</taxon>
        <taxon>Sordariomycetidae</taxon>
        <taxon>Sordariales</taxon>
        <taxon>Sordariales incertae sedis</taxon>
        <taxon>Madurella</taxon>
    </lineage>
</organism>
<evidence type="ECO:0000313" key="3">
    <source>
        <dbReference type="Proteomes" id="UP001628179"/>
    </source>
</evidence>
<feature type="compositionally biased region" description="Polar residues" evidence="1">
    <location>
        <begin position="11"/>
        <end position="25"/>
    </location>
</feature>
<dbReference type="RefSeq" id="XP_070918142.1">
    <property type="nucleotide sequence ID" value="XM_071062041.1"/>
</dbReference>
<evidence type="ECO:0000256" key="1">
    <source>
        <dbReference type="SAM" id="MobiDB-lite"/>
    </source>
</evidence>
<dbReference type="PANTHER" id="PTHR38166:SF1">
    <property type="entry name" value="C2H2-TYPE DOMAIN-CONTAINING PROTEIN"/>
    <property type="match status" value="1"/>
</dbReference>